<proteinExistence type="predicted"/>
<evidence type="ECO:0000313" key="2">
    <source>
        <dbReference type="Proteomes" id="UP000198809"/>
    </source>
</evidence>
<dbReference type="Proteomes" id="UP000198809">
    <property type="component" value="Unassembled WGS sequence"/>
</dbReference>
<organism evidence="1 2">
    <name type="scientific">Paenibacillus sophorae</name>
    <dbReference type="NCBI Taxonomy" id="1333845"/>
    <lineage>
        <taxon>Bacteria</taxon>
        <taxon>Bacillati</taxon>
        <taxon>Bacillota</taxon>
        <taxon>Bacilli</taxon>
        <taxon>Bacillales</taxon>
        <taxon>Paenibacillaceae</taxon>
        <taxon>Paenibacillus</taxon>
    </lineage>
</organism>
<dbReference type="EMBL" id="FODH01000001">
    <property type="protein sequence ID" value="SEN44029.1"/>
    <property type="molecule type" value="Genomic_DNA"/>
</dbReference>
<gene>
    <name evidence="1" type="ORF">SAMN04487895_101536</name>
</gene>
<dbReference type="STRING" id="1333845.SAMN04487895_101536"/>
<name>A0A1H8GJP5_9BACL</name>
<reference evidence="1 2" key="1">
    <citation type="submission" date="2016-10" db="EMBL/GenBank/DDBJ databases">
        <authorList>
            <person name="de Groot N.N."/>
        </authorList>
    </citation>
    <scope>NUCLEOTIDE SEQUENCE [LARGE SCALE GENOMIC DNA]</scope>
    <source>
        <strain evidence="1 2">CGMCC 1.10238</strain>
    </source>
</reference>
<protein>
    <submittedName>
        <fullName evidence="1">Uncharacterized protein</fullName>
    </submittedName>
</protein>
<sequence>MKRKANIRIINKNTGRENKLLTYKFMKAMDSYDNIALPENFKISIG</sequence>
<dbReference type="AlphaFoldDB" id="A0A1H8GJP5"/>
<evidence type="ECO:0000313" key="1">
    <source>
        <dbReference type="EMBL" id="SEN44029.1"/>
    </source>
</evidence>
<accession>A0A1H8GJP5</accession>